<protein>
    <submittedName>
        <fullName evidence="2">Uncharacterized protein</fullName>
    </submittedName>
</protein>
<feature type="compositionally biased region" description="Basic and acidic residues" evidence="1">
    <location>
        <begin position="363"/>
        <end position="374"/>
    </location>
</feature>
<evidence type="ECO:0000313" key="2">
    <source>
        <dbReference type="EMBL" id="KAJ1605699.1"/>
    </source>
</evidence>
<feature type="compositionally biased region" description="Low complexity" evidence="1">
    <location>
        <begin position="499"/>
        <end position="510"/>
    </location>
</feature>
<reference evidence="2" key="1">
    <citation type="submission" date="2022-10" db="EMBL/GenBank/DDBJ databases">
        <title>Adaptive evolution leads to modifications in subtelomeric GC content in a zoonotic Cryptosporidium species.</title>
        <authorList>
            <person name="Li J."/>
            <person name="Feng Y."/>
            <person name="Xiao L."/>
        </authorList>
    </citation>
    <scope>NUCLEOTIDE SEQUENCE</scope>
    <source>
        <strain evidence="2">33844</strain>
    </source>
</reference>
<feature type="compositionally biased region" description="Polar residues" evidence="1">
    <location>
        <begin position="281"/>
        <end position="310"/>
    </location>
</feature>
<evidence type="ECO:0000256" key="1">
    <source>
        <dbReference type="SAM" id="MobiDB-lite"/>
    </source>
</evidence>
<dbReference type="EMBL" id="JAPCXC010000091">
    <property type="protein sequence ID" value="KAJ1605699.1"/>
    <property type="molecule type" value="Genomic_DNA"/>
</dbReference>
<gene>
    <name evidence="2" type="ORF">OJ253_3038</name>
</gene>
<name>A0A9D5DKJ4_9CRYT</name>
<organism evidence="2">
    <name type="scientific">Cryptosporidium canis</name>
    <dbReference type="NCBI Taxonomy" id="195482"/>
    <lineage>
        <taxon>Eukaryota</taxon>
        <taxon>Sar</taxon>
        <taxon>Alveolata</taxon>
        <taxon>Apicomplexa</taxon>
        <taxon>Conoidasida</taxon>
        <taxon>Coccidia</taxon>
        <taxon>Eucoccidiorida</taxon>
        <taxon>Eimeriorina</taxon>
        <taxon>Cryptosporidiidae</taxon>
        <taxon>Cryptosporidium</taxon>
    </lineage>
</organism>
<feature type="region of interest" description="Disordered" evidence="1">
    <location>
        <begin position="281"/>
        <end position="522"/>
    </location>
</feature>
<sequence>MSGKNQLSCDQEGRGRLDYKDYLYEQTRIEKDLDEIKDDGMCRKDLLMNVKMYDDSMKEMEMIKDRLGLWRESLNGLSESIGRDGLYVKEIAMKVVERKVDELMNERKMVLQRMTDKLENFMSLMKTSMDCMSNSIIEFEKDVYNMGENGDYLAFDHKSCNRICSSYYQLSQRLKEYLKNISPYFKGNLDTELVPSTDLDFSSNNHIWGEDMNHFVSFGNNLGNAKNEHGELKSIILQESKLLRDPVILMIDPKKMQTINLRGKINRSDLDSIISCSVTLNSSTDNDFPTNSSIDQSQSNNHRNINTETKAPNPKRPDPKHSINISNHNDSNAHPKEDYDSNDEKNMYFDTDVSISIKGVKGRPKERSLDDHSKSRSGTGSRPRPGPRSRSRSRSKSKPRSVSEPKISFNREHEFSDDQSECCFDSESESDTASQSESEPESYVRKGTINAGNDSGRFEKTRNSKNYPSSKSKHQHSSRKRNKGCGSNHKTSTRSRYCFSPSSDSSSSSDFDSDDGANFNSKSTKSEAKLKDLIRDYSSLYAEYIVSKNLSRISGFY</sequence>
<proteinExistence type="predicted"/>
<dbReference type="OrthoDB" id="343848at2759"/>
<accession>A0A9D5DKJ4</accession>
<feature type="compositionally biased region" description="Basic and acidic residues" evidence="1">
    <location>
        <begin position="331"/>
        <end position="347"/>
    </location>
</feature>
<feature type="compositionally biased region" description="Acidic residues" evidence="1">
    <location>
        <begin position="417"/>
        <end position="430"/>
    </location>
</feature>
<dbReference type="Proteomes" id="UP001067231">
    <property type="component" value="Unassembled WGS sequence"/>
</dbReference>
<feature type="compositionally biased region" description="Basic residues" evidence="1">
    <location>
        <begin position="471"/>
        <end position="483"/>
    </location>
</feature>
<feature type="compositionally biased region" description="Basic residues" evidence="1">
    <location>
        <begin position="385"/>
        <end position="399"/>
    </location>
</feature>
<dbReference type="AlphaFoldDB" id="A0A9D5DKJ4"/>
<comment type="caution">
    <text evidence="2">The sequence shown here is derived from an EMBL/GenBank/DDBJ whole genome shotgun (WGS) entry which is preliminary data.</text>
</comment>